<protein>
    <submittedName>
        <fullName evidence="2">Uncharacterized protein LOC108618958</fullName>
    </submittedName>
</protein>
<organism evidence="1 2">
    <name type="scientific">Drosophila arizonae</name>
    <name type="common">Fruit fly</name>
    <dbReference type="NCBI Taxonomy" id="7263"/>
    <lineage>
        <taxon>Eukaryota</taxon>
        <taxon>Metazoa</taxon>
        <taxon>Ecdysozoa</taxon>
        <taxon>Arthropoda</taxon>
        <taxon>Hexapoda</taxon>
        <taxon>Insecta</taxon>
        <taxon>Pterygota</taxon>
        <taxon>Neoptera</taxon>
        <taxon>Endopterygota</taxon>
        <taxon>Diptera</taxon>
        <taxon>Brachycera</taxon>
        <taxon>Muscomorpha</taxon>
        <taxon>Ephydroidea</taxon>
        <taxon>Drosophilidae</taxon>
        <taxon>Drosophila</taxon>
    </lineage>
</organism>
<dbReference type="RefSeq" id="XP_017870727.1">
    <property type="nucleotide sequence ID" value="XM_018015238.1"/>
</dbReference>
<reference evidence="1" key="1">
    <citation type="journal article" date="1997" name="Nucleic Acids Res.">
        <title>tRNAscan-SE: a program for improved detection of transfer RNA genes in genomic sequence.</title>
        <authorList>
            <person name="Lowe T.M."/>
            <person name="Eddy S.R."/>
        </authorList>
    </citation>
    <scope>NUCLEOTIDE SEQUENCE [LARGE SCALE GENOMIC DNA]</scope>
</reference>
<name>A0ABM1PU41_DROAR</name>
<dbReference type="Proteomes" id="UP000694904">
    <property type="component" value="Chromosome 2"/>
</dbReference>
<evidence type="ECO:0000313" key="2">
    <source>
        <dbReference type="RefSeq" id="XP_017870727.1"/>
    </source>
</evidence>
<reference evidence="1" key="2">
    <citation type="journal article" date="2016" name="G3 (Bethesda)">
        <title>Genome Evolution in Three Species of Cactophilic Drosophila.</title>
        <authorList>
            <person name="Sanchez-Flores A."/>
            <person name="Penazola F."/>
            <person name="Carpinteyro-Ponce J."/>
            <person name="Nazario-Yepiz N."/>
            <person name="Abreu-Goodger C."/>
            <person name="Machado C.A."/>
            <person name="Markow T.A."/>
        </authorList>
    </citation>
    <scope>NUCLEOTIDE SEQUENCE [LARGE SCALE GENOMIC DNA]</scope>
</reference>
<evidence type="ECO:0000313" key="1">
    <source>
        <dbReference type="Proteomes" id="UP000694904"/>
    </source>
</evidence>
<gene>
    <name evidence="2" type="primary">LOC108618958</name>
</gene>
<sequence length="182" mass="20626">MSDVEVAPPINDPAENLPKYCDFFKYLLVEELVLEPDYRQIHYGKCAVIGRLCAIPDNFKLENVSIPHLPSVYKLPTGAVSLLLLNFSYENSCTGSLANGAYCIMRGEIVLCNVQKPNSPTLTTRGLHEQLLRLDDSGKERSTLLENVQKTHKPALYVWHSSRINQAEELIQRRLEIRVLCK</sequence>
<accession>A0ABM1PU41</accession>
<keyword evidence="1" id="KW-1185">Reference proteome</keyword>
<dbReference type="GeneID" id="108618958"/>
<proteinExistence type="predicted"/>
<reference evidence="2" key="3">
    <citation type="submission" date="2025-08" db="UniProtKB">
        <authorList>
            <consortium name="RefSeq"/>
        </authorList>
    </citation>
    <scope>IDENTIFICATION</scope>
    <source>
        <tissue evidence="2">Whole organism</tissue>
    </source>
</reference>